<dbReference type="Pfam" id="PF01903">
    <property type="entry name" value="CbiX"/>
    <property type="match status" value="1"/>
</dbReference>
<dbReference type="EMBL" id="FXAZ01000006">
    <property type="protein sequence ID" value="SMG55180.1"/>
    <property type="molecule type" value="Genomic_DNA"/>
</dbReference>
<dbReference type="PANTHER" id="PTHR33542">
    <property type="entry name" value="SIROHYDROCHLORIN FERROCHELATASE, CHLOROPLASTIC"/>
    <property type="match status" value="1"/>
</dbReference>
<keyword evidence="2" id="KW-0456">Lyase</keyword>
<reference evidence="3 4" key="1">
    <citation type="submission" date="2017-04" db="EMBL/GenBank/DDBJ databases">
        <authorList>
            <person name="Afonso C.L."/>
            <person name="Miller P.J."/>
            <person name="Scott M.A."/>
            <person name="Spackman E."/>
            <person name="Goraichik I."/>
            <person name="Dimitrov K.M."/>
            <person name="Suarez D.L."/>
            <person name="Swayne D.E."/>
        </authorList>
    </citation>
    <scope>NUCLEOTIDE SEQUENCE [LARGE SCALE GENOMIC DNA]</scope>
    <source>
        <strain evidence="3 4">11</strain>
    </source>
</reference>
<evidence type="ECO:0000256" key="2">
    <source>
        <dbReference type="ARBA" id="ARBA00023239"/>
    </source>
</evidence>
<dbReference type="InterPro" id="IPR050963">
    <property type="entry name" value="Sirohydro_Cobaltochel/CbiX"/>
</dbReference>
<evidence type="ECO:0000256" key="1">
    <source>
        <dbReference type="ARBA" id="ARBA00022723"/>
    </source>
</evidence>
<dbReference type="RefSeq" id="WP_085496933.1">
    <property type="nucleotide sequence ID" value="NZ_FXAZ01000006.1"/>
</dbReference>
<organism evidence="3 4">
    <name type="scientific">Paenibacillus aquistagni</name>
    <dbReference type="NCBI Taxonomy" id="1852522"/>
    <lineage>
        <taxon>Bacteria</taxon>
        <taxon>Bacillati</taxon>
        <taxon>Bacillota</taxon>
        <taxon>Bacilli</taxon>
        <taxon>Bacillales</taxon>
        <taxon>Paenibacillaceae</taxon>
        <taxon>Paenibacillus</taxon>
    </lineage>
</organism>
<keyword evidence="1" id="KW-0479">Metal-binding</keyword>
<dbReference type="CDD" id="cd03416">
    <property type="entry name" value="CbiX_SirB_N"/>
    <property type="match status" value="1"/>
</dbReference>
<evidence type="ECO:0000313" key="3">
    <source>
        <dbReference type="EMBL" id="SMG55180.1"/>
    </source>
</evidence>
<name>A0A1X7LNB9_9BACL</name>
<dbReference type="GO" id="GO:0016829">
    <property type="term" value="F:lyase activity"/>
    <property type="evidence" value="ECO:0007669"/>
    <property type="project" value="UniProtKB-KW"/>
</dbReference>
<dbReference type="Proteomes" id="UP000193834">
    <property type="component" value="Unassembled WGS sequence"/>
</dbReference>
<dbReference type="SUPFAM" id="SSF53800">
    <property type="entry name" value="Chelatase"/>
    <property type="match status" value="2"/>
</dbReference>
<proteinExistence type="predicted"/>
<dbReference type="STRING" id="1852522.SAMN06295960_3832"/>
<dbReference type="AlphaFoldDB" id="A0A1X7LNB9"/>
<dbReference type="PANTHER" id="PTHR33542:SF3">
    <property type="entry name" value="SIROHYDROCHLORIN FERROCHELATASE, CHLOROPLASTIC"/>
    <property type="match status" value="1"/>
</dbReference>
<accession>A0A1X7LNB9</accession>
<dbReference type="Gene3D" id="3.40.50.1400">
    <property type="match status" value="2"/>
</dbReference>
<dbReference type="InterPro" id="IPR002762">
    <property type="entry name" value="CbiX-like"/>
</dbReference>
<gene>
    <name evidence="3" type="ORF">SAMN06295960_3832</name>
</gene>
<evidence type="ECO:0000313" key="4">
    <source>
        <dbReference type="Proteomes" id="UP000193834"/>
    </source>
</evidence>
<dbReference type="OrthoDB" id="1489951at2"/>
<keyword evidence="4" id="KW-1185">Reference proteome</keyword>
<protein>
    <submittedName>
        <fullName evidence="3">CbiX protein</fullName>
    </submittedName>
</protein>
<dbReference type="GO" id="GO:0046872">
    <property type="term" value="F:metal ion binding"/>
    <property type="evidence" value="ECO:0007669"/>
    <property type="project" value="UniProtKB-KW"/>
</dbReference>
<sequence length="307" mass="33613">MKTGLLIISHGSRDSSWTALVDEAIAQAEWPADVLVASSFLECVPGRDIQDGIDALEAQGAERIAVIPLFVSEGSTHVDEIGWALGAKQELLAETDLEPFRVQAELIYGSPLGEHEALYAMLAHQLQELQVNGTRDAVTLIAHGSPHQPFQTRWRESLHRMAERLTALGLCAQASHSLLCCDDIAAHTLQLAQEMQATSSSLAYQQEPERNIHNEAEADSNGTIACQNDGGLSSHALGCVAVIPLFLSRGYFTTHVIPSRLKELLRSDEEERTSRARVVYAGTPLLPHPALTSWLEQEAVRLLSRWT</sequence>